<keyword evidence="3" id="KW-0249">Electron transport</keyword>
<comment type="similarity">
    <text evidence="1">Belongs to the thioredoxin family.</text>
</comment>
<accession>A0ABT8SK95</accession>
<dbReference type="EMBL" id="JAUKTR010000002">
    <property type="protein sequence ID" value="MDO1558988.1"/>
    <property type="molecule type" value="Genomic_DNA"/>
</dbReference>
<dbReference type="InterPro" id="IPR013766">
    <property type="entry name" value="Thioredoxin_domain"/>
</dbReference>
<dbReference type="InterPro" id="IPR005746">
    <property type="entry name" value="Thioredoxin"/>
</dbReference>
<dbReference type="Gene3D" id="1.25.40.10">
    <property type="entry name" value="Tetratricopeptide repeat domain"/>
    <property type="match status" value="2"/>
</dbReference>
<dbReference type="RefSeq" id="WP_302109417.1">
    <property type="nucleotide sequence ID" value="NZ_JAUKTR010000002.1"/>
</dbReference>
<feature type="domain" description="Thioredoxin" evidence="7">
    <location>
        <begin position="1"/>
        <end position="141"/>
    </location>
</feature>
<sequence length="304" mass="31911">MPTDSFAPPTTGGQDLIKDGSDASFAADVIAESSKQPVLVDFWASWCGPCRQLTPALEKAVRAAGGKVKLVKIDVDKNPAYAGQLRVQSIPTVYAFVDGQPVDGFMGAVPDSQLQAFIGKLTGGAGGPPPEIEQLLELGAESLKLNDLGGAAQAYAHILQIEPGHPKAVAGLARVYLADGDADQALQTLAMADPTSNDPDIAAVRAQLALQGDAGGGDDDAADLEARIARDADDHQARFDLAGKLAAKGRLEQAADHLLEIVARDREWNDQAARKQLLTVFEAAGLNSDVARNGRRRLSSILFA</sequence>
<dbReference type="PANTHER" id="PTHR45663">
    <property type="entry name" value="GEO12009P1"/>
    <property type="match status" value="1"/>
</dbReference>
<dbReference type="PRINTS" id="PR00421">
    <property type="entry name" value="THIOREDOXIN"/>
</dbReference>
<keyword evidence="9" id="KW-1185">Reference proteome</keyword>
<dbReference type="Pfam" id="PF14559">
    <property type="entry name" value="TPR_19"/>
    <property type="match status" value="1"/>
</dbReference>
<dbReference type="InterPro" id="IPR017937">
    <property type="entry name" value="Thioredoxin_CS"/>
</dbReference>
<dbReference type="Proteomes" id="UP001169063">
    <property type="component" value="Unassembled WGS sequence"/>
</dbReference>
<keyword evidence="5" id="KW-0676">Redox-active center</keyword>
<dbReference type="InterPro" id="IPR011990">
    <property type="entry name" value="TPR-like_helical_dom_sf"/>
</dbReference>
<evidence type="ECO:0000256" key="3">
    <source>
        <dbReference type="ARBA" id="ARBA00022982"/>
    </source>
</evidence>
<evidence type="ECO:0000256" key="4">
    <source>
        <dbReference type="ARBA" id="ARBA00023157"/>
    </source>
</evidence>
<evidence type="ECO:0000259" key="7">
    <source>
        <dbReference type="PROSITE" id="PS51352"/>
    </source>
</evidence>
<keyword evidence="2" id="KW-0813">Transport</keyword>
<evidence type="ECO:0000256" key="1">
    <source>
        <dbReference type="ARBA" id="ARBA00008987"/>
    </source>
</evidence>
<dbReference type="SUPFAM" id="SSF48452">
    <property type="entry name" value="TPR-like"/>
    <property type="match status" value="1"/>
</dbReference>
<comment type="caution">
    <text evidence="8">The sequence shown here is derived from an EMBL/GenBank/DDBJ whole genome shotgun (WGS) entry which is preliminary data.</text>
</comment>
<keyword evidence="4" id="KW-1015">Disulfide bond</keyword>
<dbReference type="PROSITE" id="PS51352">
    <property type="entry name" value="THIOREDOXIN_2"/>
    <property type="match status" value="1"/>
</dbReference>
<evidence type="ECO:0000313" key="8">
    <source>
        <dbReference type="EMBL" id="MDO1558988.1"/>
    </source>
</evidence>
<proteinExistence type="inferred from homology"/>
<dbReference type="CDD" id="cd02947">
    <property type="entry name" value="TRX_family"/>
    <property type="match status" value="1"/>
</dbReference>
<name>A0ABT8SK95_9CAUL</name>
<dbReference type="NCBIfam" id="TIGR01068">
    <property type="entry name" value="thioredoxin"/>
    <property type="match status" value="1"/>
</dbReference>
<dbReference type="InterPro" id="IPR036249">
    <property type="entry name" value="Thioredoxin-like_sf"/>
</dbReference>
<protein>
    <recommendedName>
        <fullName evidence="6">Thioredoxin</fullName>
    </recommendedName>
</protein>
<dbReference type="Gene3D" id="3.40.30.10">
    <property type="entry name" value="Glutaredoxin"/>
    <property type="match status" value="1"/>
</dbReference>
<organism evidence="8 9">
    <name type="scientific">Peiella sedimenti</name>
    <dbReference type="NCBI Taxonomy" id="3061083"/>
    <lineage>
        <taxon>Bacteria</taxon>
        <taxon>Pseudomonadati</taxon>
        <taxon>Pseudomonadota</taxon>
        <taxon>Alphaproteobacteria</taxon>
        <taxon>Caulobacterales</taxon>
        <taxon>Caulobacteraceae</taxon>
        <taxon>Peiella</taxon>
    </lineage>
</organism>
<evidence type="ECO:0000256" key="6">
    <source>
        <dbReference type="NCBIfam" id="TIGR01068"/>
    </source>
</evidence>
<evidence type="ECO:0000256" key="5">
    <source>
        <dbReference type="ARBA" id="ARBA00023284"/>
    </source>
</evidence>
<reference evidence="8" key="1">
    <citation type="submission" date="2023-07" db="EMBL/GenBank/DDBJ databases">
        <title>Brevundimonas soil sp. nov., isolated from the soil of chemical plant.</title>
        <authorList>
            <person name="Wu N."/>
        </authorList>
    </citation>
    <scope>NUCLEOTIDE SEQUENCE</scope>
    <source>
        <strain evidence="8">XZ-24</strain>
    </source>
</reference>
<evidence type="ECO:0000256" key="2">
    <source>
        <dbReference type="ARBA" id="ARBA00022448"/>
    </source>
</evidence>
<dbReference type="Pfam" id="PF14561">
    <property type="entry name" value="TPR_20"/>
    <property type="match status" value="1"/>
</dbReference>
<evidence type="ECO:0000313" key="9">
    <source>
        <dbReference type="Proteomes" id="UP001169063"/>
    </source>
</evidence>
<dbReference type="SUPFAM" id="SSF52833">
    <property type="entry name" value="Thioredoxin-like"/>
    <property type="match status" value="1"/>
</dbReference>
<dbReference type="PANTHER" id="PTHR45663:SF11">
    <property type="entry name" value="GEO12009P1"/>
    <property type="match status" value="1"/>
</dbReference>
<dbReference type="Pfam" id="PF00085">
    <property type="entry name" value="Thioredoxin"/>
    <property type="match status" value="1"/>
</dbReference>
<gene>
    <name evidence="8" type="primary">trxA</name>
    <name evidence="8" type="ORF">Q0812_06050</name>
</gene>
<dbReference type="PROSITE" id="PS00194">
    <property type="entry name" value="THIOREDOXIN_1"/>
    <property type="match status" value="1"/>
</dbReference>